<protein>
    <recommendedName>
        <fullName evidence="4">PEGA domain-containing protein</fullName>
    </recommendedName>
</protein>
<gene>
    <name evidence="2" type="ORF">LH29_09875</name>
</gene>
<feature type="signal peptide" evidence="1">
    <location>
        <begin position="1"/>
        <end position="19"/>
    </location>
</feature>
<dbReference type="OrthoDB" id="1121354at2"/>
<name>A0A0D8JFC3_9BACT</name>
<evidence type="ECO:0000313" key="2">
    <source>
        <dbReference type="EMBL" id="KJF45625.1"/>
    </source>
</evidence>
<organism evidence="2 3">
    <name type="scientific">Draconibacterium sediminis</name>
    <dbReference type="NCBI Taxonomy" id="1544798"/>
    <lineage>
        <taxon>Bacteria</taxon>
        <taxon>Pseudomonadati</taxon>
        <taxon>Bacteroidota</taxon>
        <taxon>Bacteroidia</taxon>
        <taxon>Marinilabiliales</taxon>
        <taxon>Prolixibacteraceae</taxon>
        <taxon>Draconibacterium</taxon>
    </lineage>
</organism>
<evidence type="ECO:0000256" key="1">
    <source>
        <dbReference type="SAM" id="SignalP"/>
    </source>
</evidence>
<dbReference type="RefSeq" id="WP_045028091.1">
    <property type="nucleotide sequence ID" value="NZ_CAJXKZ010000005.1"/>
</dbReference>
<comment type="caution">
    <text evidence="2">The sequence shown here is derived from an EMBL/GenBank/DDBJ whole genome shotgun (WGS) entry which is preliminary data.</text>
</comment>
<proteinExistence type="predicted"/>
<dbReference type="Proteomes" id="UP000032544">
    <property type="component" value="Unassembled WGS sequence"/>
</dbReference>
<accession>A0A0D8JFC3</accession>
<keyword evidence="3" id="KW-1185">Reference proteome</keyword>
<evidence type="ECO:0008006" key="4">
    <source>
        <dbReference type="Google" id="ProtNLM"/>
    </source>
</evidence>
<dbReference type="AlphaFoldDB" id="A0A0D8JFC3"/>
<sequence>MKSIILLFLFFIAISQVSAQKTRISTSEPDAQIFVNGEKAGIGSYTLKLDAKECYNVRATKPGFLMYETTLCGKKGGPEAPKVFFFDMQKDDSEIASIQTDQSNVDFEIVVNPDLTEDEAWKLVYMIVTDYFDAIEVSDKETSYLRTAWSVQSFMQNTIRTRLILKLANSNPLTYKVKLNSEYSGSARTSVKSDELFRPWDRVLRKYENIIGDFTTRIQKR</sequence>
<evidence type="ECO:0000313" key="3">
    <source>
        <dbReference type="Proteomes" id="UP000032544"/>
    </source>
</evidence>
<keyword evidence="1" id="KW-0732">Signal</keyword>
<reference evidence="2 3" key="1">
    <citation type="submission" date="2014-09" db="EMBL/GenBank/DDBJ databases">
        <title>Draft Genome Sequence of Draconibacterium sp. JN14CK-3.</title>
        <authorList>
            <person name="Dong C."/>
            <person name="Lai Q."/>
            <person name="Shao Z."/>
        </authorList>
    </citation>
    <scope>NUCLEOTIDE SEQUENCE [LARGE SCALE GENOMIC DNA]</scope>
    <source>
        <strain evidence="2 3">JN14CK-3</strain>
    </source>
</reference>
<feature type="chain" id="PRO_5002331558" description="PEGA domain-containing protein" evidence="1">
    <location>
        <begin position="20"/>
        <end position="221"/>
    </location>
</feature>
<dbReference type="EMBL" id="JRHC01000001">
    <property type="protein sequence ID" value="KJF45625.1"/>
    <property type="molecule type" value="Genomic_DNA"/>
</dbReference>